<sequence>MPRLDSADKRLKPRYSDAAILQRRQRNLKNWLAAANRKHEDTVDYKCAMAQYRTQKTPKVDLYCILHKITFSVSPHDHLRYDGGGGPDCEHQLRSMSKFEAQALKFKAWFSEHCSNRLELISPFQGMTKEITVRCRVHLQSEVTKPTYLMVNGSLGCALCARQSVGEASRLSEASIRQELDHLVPHGIKIQSVHFDSKVGASRIELECLKHGLFITTAAYLRKSAYKCPGCGNEQCGYAENRIRQLLETGEKGVDTTLGVMEIETYEVRTLKVGISRRGLEERYRSDLKAIYFSTVLHELDALLLEAKVHNHFTLHKDHR</sequence>
<evidence type="ECO:0000313" key="2">
    <source>
        <dbReference type="Proteomes" id="UP001158049"/>
    </source>
</evidence>
<proteinExistence type="predicted"/>
<comment type="caution">
    <text evidence="1">The sequence shown here is derived from an EMBL/GenBank/DDBJ whole genome shotgun (WGS) entry which is preliminary data.</text>
</comment>
<protein>
    <submittedName>
        <fullName evidence="1">Uncharacterized protein</fullName>
    </submittedName>
</protein>
<gene>
    <name evidence="1" type="ORF">SAMN06295970_1534</name>
</gene>
<dbReference type="Proteomes" id="UP001158049">
    <property type="component" value="Unassembled WGS sequence"/>
</dbReference>
<organism evidence="1 2">
    <name type="scientific">Noviherbaspirillum suwonense</name>
    <dbReference type="NCBI Taxonomy" id="1224511"/>
    <lineage>
        <taxon>Bacteria</taxon>
        <taxon>Pseudomonadati</taxon>
        <taxon>Pseudomonadota</taxon>
        <taxon>Betaproteobacteria</taxon>
        <taxon>Burkholderiales</taxon>
        <taxon>Oxalobacteraceae</taxon>
        <taxon>Noviherbaspirillum</taxon>
    </lineage>
</organism>
<reference evidence="1 2" key="1">
    <citation type="submission" date="2017-05" db="EMBL/GenBank/DDBJ databases">
        <authorList>
            <person name="Varghese N."/>
            <person name="Submissions S."/>
        </authorList>
    </citation>
    <scope>NUCLEOTIDE SEQUENCE [LARGE SCALE GENOMIC DNA]</scope>
    <source>
        <strain evidence="1 2">DSM 26001</strain>
    </source>
</reference>
<evidence type="ECO:0000313" key="1">
    <source>
        <dbReference type="EMBL" id="SMP82119.1"/>
    </source>
</evidence>
<keyword evidence="2" id="KW-1185">Reference proteome</keyword>
<dbReference type="EMBL" id="FXUL01000053">
    <property type="protein sequence ID" value="SMP82119.1"/>
    <property type="molecule type" value="Genomic_DNA"/>
</dbReference>
<name>A0ABY1QVM0_9BURK</name>
<accession>A0ABY1QVM0</accession>